<keyword evidence="4" id="KW-1185">Reference proteome</keyword>
<evidence type="ECO:0000259" key="2">
    <source>
        <dbReference type="Pfam" id="PF02854"/>
    </source>
</evidence>
<organism evidence="3 4">
    <name type="scientific">Kingdonia uniflora</name>
    <dbReference type="NCBI Taxonomy" id="39325"/>
    <lineage>
        <taxon>Eukaryota</taxon>
        <taxon>Viridiplantae</taxon>
        <taxon>Streptophyta</taxon>
        <taxon>Embryophyta</taxon>
        <taxon>Tracheophyta</taxon>
        <taxon>Spermatophyta</taxon>
        <taxon>Magnoliopsida</taxon>
        <taxon>Ranunculales</taxon>
        <taxon>Circaeasteraceae</taxon>
        <taxon>Kingdonia</taxon>
    </lineage>
</organism>
<dbReference type="Gene3D" id="1.25.40.180">
    <property type="match status" value="1"/>
</dbReference>
<feature type="domain" description="MIF4G" evidence="2">
    <location>
        <begin position="281"/>
        <end position="420"/>
    </location>
</feature>
<evidence type="ECO:0000313" key="4">
    <source>
        <dbReference type="Proteomes" id="UP000541444"/>
    </source>
</evidence>
<feature type="region of interest" description="Disordered" evidence="1">
    <location>
        <begin position="161"/>
        <end position="233"/>
    </location>
</feature>
<reference evidence="3 4" key="1">
    <citation type="journal article" date="2020" name="IScience">
        <title>Genome Sequencing of the Endangered Kingdonia uniflora (Circaeasteraceae, Ranunculales) Reveals Potential Mechanisms of Evolutionary Specialization.</title>
        <authorList>
            <person name="Sun Y."/>
            <person name="Deng T."/>
            <person name="Zhang A."/>
            <person name="Moore M.J."/>
            <person name="Landis J.B."/>
            <person name="Lin N."/>
            <person name="Zhang H."/>
            <person name="Zhang X."/>
            <person name="Huang J."/>
            <person name="Zhang X."/>
            <person name="Sun H."/>
            <person name="Wang H."/>
        </authorList>
    </citation>
    <scope>NUCLEOTIDE SEQUENCE [LARGE SCALE GENOMIC DNA]</scope>
    <source>
        <strain evidence="3">TB1705</strain>
        <tissue evidence="3">Leaf</tissue>
    </source>
</reference>
<feature type="compositionally biased region" description="Basic and acidic residues" evidence="1">
    <location>
        <begin position="1"/>
        <end position="18"/>
    </location>
</feature>
<evidence type="ECO:0000313" key="3">
    <source>
        <dbReference type="EMBL" id="KAF6169792.1"/>
    </source>
</evidence>
<feature type="region of interest" description="Disordered" evidence="1">
    <location>
        <begin position="52"/>
        <end position="127"/>
    </location>
</feature>
<dbReference type="InterPro" id="IPR003890">
    <property type="entry name" value="MIF4G-like_typ-3"/>
</dbReference>
<feature type="compositionally biased region" description="Basic residues" evidence="1">
    <location>
        <begin position="204"/>
        <end position="213"/>
    </location>
</feature>
<feature type="compositionally biased region" description="Basic and acidic residues" evidence="1">
    <location>
        <begin position="214"/>
        <end position="225"/>
    </location>
</feature>
<accession>A0A7J7NS42</accession>
<proteinExistence type="predicted"/>
<dbReference type="Proteomes" id="UP000541444">
    <property type="component" value="Unassembled WGS sequence"/>
</dbReference>
<dbReference type="InterPro" id="IPR016024">
    <property type="entry name" value="ARM-type_fold"/>
</dbReference>
<evidence type="ECO:0000256" key="1">
    <source>
        <dbReference type="SAM" id="MobiDB-lite"/>
    </source>
</evidence>
<feature type="region of interest" description="Disordered" evidence="1">
    <location>
        <begin position="1"/>
        <end position="35"/>
    </location>
</feature>
<dbReference type="InterPro" id="IPR050781">
    <property type="entry name" value="CWC22_splicing_factor"/>
</dbReference>
<dbReference type="Pfam" id="PF02854">
    <property type="entry name" value="MIF4G"/>
    <property type="match status" value="1"/>
</dbReference>
<dbReference type="AlphaFoldDB" id="A0A7J7NS42"/>
<sequence>MAKTTEKSRKEKRKEARSTKKQTRHVSHINYQKTKRSVVDLKRAKFVKKSPLVAEKSSSIMEGPESPINEIPEKGVSQDFAGSGKEDTVEEQPFSSDVPKLKHKPSKNLVSKELINMEKKNSKRKKTKFEQLIEMENKGGLVSAEEDLRIERKLAKKLKVKQGKLRGEEDEMNSLFDDMPSVLGSLGDEQVPDDEEKKSDRSSSKKPKKRKRLVLNEERIEDKPSDNITSTGPETVISGTAVVKVEETCINVPAQGGNVKYIPPRLRDHARNESGDYTETCRLIRGLLNKLSDSNVEHVTMEICDKFKEVGRSIGTEILSKQVVSSVTEQHAAVFAAFVAGMACSVGIDFGAKLIVSLATCFEGEYRKEDNLSLRKLTLMLSYLCIFGVCASDLIYDFLAVLSKRLTEVDVSTILTILKYGKGGVEAIIRDYTGYVQGAAAENLNTSFVHVLELKAIETGLRLAVKQRL</sequence>
<dbReference type="SUPFAM" id="SSF48371">
    <property type="entry name" value="ARM repeat"/>
    <property type="match status" value="1"/>
</dbReference>
<comment type="caution">
    <text evidence="3">The sequence shown here is derived from an EMBL/GenBank/DDBJ whole genome shotgun (WGS) entry which is preliminary data.</text>
</comment>
<protein>
    <recommendedName>
        <fullName evidence="2">MIF4G domain-containing protein</fullName>
    </recommendedName>
</protein>
<dbReference type="PANTHER" id="PTHR18034:SF4">
    <property type="entry name" value="NUCLEOLAR MIF4G DOMAIN-CONTAINING PROTEIN 1"/>
    <property type="match status" value="1"/>
</dbReference>
<dbReference type="GO" id="GO:0042274">
    <property type="term" value="P:ribosomal small subunit biogenesis"/>
    <property type="evidence" value="ECO:0007669"/>
    <property type="project" value="TreeGrafter"/>
</dbReference>
<dbReference type="PANTHER" id="PTHR18034">
    <property type="entry name" value="CELL CYCLE CONTROL PROTEIN CWF22-RELATED"/>
    <property type="match status" value="1"/>
</dbReference>
<dbReference type="GO" id="GO:0005730">
    <property type="term" value="C:nucleolus"/>
    <property type="evidence" value="ECO:0007669"/>
    <property type="project" value="TreeGrafter"/>
</dbReference>
<dbReference type="EMBL" id="JACGCM010000622">
    <property type="protein sequence ID" value="KAF6169792.1"/>
    <property type="molecule type" value="Genomic_DNA"/>
</dbReference>
<dbReference type="OrthoDB" id="361797at2759"/>
<gene>
    <name evidence="3" type="ORF">GIB67_034184</name>
</gene>
<name>A0A7J7NS42_9MAGN</name>
<dbReference type="GO" id="GO:0003723">
    <property type="term" value="F:RNA binding"/>
    <property type="evidence" value="ECO:0007669"/>
    <property type="project" value="InterPro"/>
</dbReference>